<protein>
    <submittedName>
        <fullName evidence="2">Uncharacterized protein</fullName>
    </submittedName>
</protein>
<proteinExistence type="predicted"/>
<sequence>MVYKTFQATGGAVSWRINALQYAAMTQFIINWSLVGASLAVAIPSVLAINSLTSSFPTESPEEDEH</sequence>
<dbReference type="EMBL" id="JBAHYK010001237">
    <property type="protein sequence ID" value="KAL0568891.1"/>
    <property type="molecule type" value="Genomic_DNA"/>
</dbReference>
<gene>
    <name evidence="2" type="ORF">V5O48_013080</name>
</gene>
<accession>A0ABR3F124</accession>
<evidence type="ECO:0000256" key="1">
    <source>
        <dbReference type="SAM" id="Phobius"/>
    </source>
</evidence>
<keyword evidence="1" id="KW-0472">Membrane</keyword>
<evidence type="ECO:0000313" key="2">
    <source>
        <dbReference type="EMBL" id="KAL0568891.1"/>
    </source>
</evidence>
<keyword evidence="1" id="KW-0812">Transmembrane</keyword>
<reference evidence="2 3" key="1">
    <citation type="submission" date="2024-02" db="EMBL/GenBank/DDBJ databases">
        <title>A draft genome for the cacao thread blight pathogen Marasmius crinis-equi.</title>
        <authorList>
            <person name="Cohen S.P."/>
            <person name="Baruah I.K."/>
            <person name="Amoako-Attah I."/>
            <person name="Bukari Y."/>
            <person name="Meinhardt L.W."/>
            <person name="Bailey B.A."/>
        </authorList>
    </citation>
    <scope>NUCLEOTIDE SEQUENCE [LARGE SCALE GENOMIC DNA]</scope>
    <source>
        <strain evidence="2 3">GH-76</strain>
    </source>
</reference>
<organism evidence="2 3">
    <name type="scientific">Marasmius crinis-equi</name>
    <dbReference type="NCBI Taxonomy" id="585013"/>
    <lineage>
        <taxon>Eukaryota</taxon>
        <taxon>Fungi</taxon>
        <taxon>Dikarya</taxon>
        <taxon>Basidiomycota</taxon>
        <taxon>Agaricomycotina</taxon>
        <taxon>Agaricomycetes</taxon>
        <taxon>Agaricomycetidae</taxon>
        <taxon>Agaricales</taxon>
        <taxon>Marasmiineae</taxon>
        <taxon>Marasmiaceae</taxon>
        <taxon>Marasmius</taxon>
    </lineage>
</organism>
<feature type="transmembrane region" description="Helical" evidence="1">
    <location>
        <begin position="29"/>
        <end position="49"/>
    </location>
</feature>
<keyword evidence="1" id="KW-1133">Transmembrane helix</keyword>
<evidence type="ECO:0000313" key="3">
    <source>
        <dbReference type="Proteomes" id="UP001465976"/>
    </source>
</evidence>
<comment type="caution">
    <text evidence="2">The sequence shown here is derived from an EMBL/GenBank/DDBJ whole genome shotgun (WGS) entry which is preliminary data.</text>
</comment>
<keyword evidence="3" id="KW-1185">Reference proteome</keyword>
<name>A0ABR3F124_9AGAR</name>
<dbReference type="Proteomes" id="UP001465976">
    <property type="component" value="Unassembled WGS sequence"/>
</dbReference>